<evidence type="ECO:0000256" key="5">
    <source>
        <dbReference type="RuleBase" id="RU003445"/>
    </source>
</evidence>
<evidence type="ECO:0000256" key="4">
    <source>
        <dbReference type="PROSITE-ProRule" id="PRU00339"/>
    </source>
</evidence>
<accession>A0A6J5VRA5</accession>
<dbReference type="SMART" id="SM00028">
    <property type="entry name" value="TPR"/>
    <property type="match status" value="1"/>
</dbReference>
<keyword evidence="6" id="KW-0812">Transmembrane</keyword>
<dbReference type="Proteomes" id="UP000507222">
    <property type="component" value="Unassembled WGS sequence"/>
</dbReference>
<dbReference type="FunFam" id="3.30.720.90:FF:000001">
    <property type="entry name" value="60S ribosomal protein L38"/>
    <property type="match status" value="1"/>
</dbReference>
<dbReference type="PROSITE" id="PS50293">
    <property type="entry name" value="TPR_REGION"/>
    <property type="match status" value="1"/>
</dbReference>
<keyword evidence="6" id="KW-1133">Transmembrane helix</keyword>
<feature type="transmembrane region" description="Helical" evidence="6">
    <location>
        <begin position="92"/>
        <end position="114"/>
    </location>
</feature>
<dbReference type="Gene3D" id="3.30.720.90">
    <property type="match status" value="1"/>
</dbReference>
<dbReference type="GO" id="GO:0022625">
    <property type="term" value="C:cytosolic large ribosomal subunit"/>
    <property type="evidence" value="ECO:0007669"/>
    <property type="project" value="TreeGrafter"/>
</dbReference>
<dbReference type="PANTHER" id="PTHR10965">
    <property type="entry name" value="60S RIBOSOMAL PROTEIN L38"/>
    <property type="match status" value="1"/>
</dbReference>
<dbReference type="PANTHER" id="PTHR10965:SF0">
    <property type="entry name" value="LARGE RIBOSOMAL SUBUNIT PROTEIN EL38"/>
    <property type="match status" value="1"/>
</dbReference>
<dbReference type="GO" id="GO:0022618">
    <property type="term" value="P:protein-RNA complex assembly"/>
    <property type="evidence" value="ECO:0007669"/>
    <property type="project" value="TreeGrafter"/>
</dbReference>
<evidence type="ECO:0000256" key="2">
    <source>
        <dbReference type="ARBA" id="ARBA00022980"/>
    </source>
</evidence>
<keyword evidence="2 5" id="KW-0689">Ribosomal protein</keyword>
<reference evidence="7 8" key="1">
    <citation type="submission" date="2020-05" db="EMBL/GenBank/DDBJ databases">
        <authorList>
            <person name="Campoy J."/>
            <person name="Schneeberger K."/>
            <person name="Spophaly S."/>
        </authorList>
    </citation>
    <scope>NUCLEOTIDE SEQUENCE [LARGE SCALE GENOMIC DNA]</scope>
    <source>
        <strain evidence="7">PruArmRojPasFocal</strain>
    </source>
</reference>
<name>A0A6J5VRA5_PRUAR</name>
<dbReference type="InterPro" id="IPR011990">
    <property type="entry name" value="TPR-like_helical_dom_sf"/>
</dbReference>
<dbReference type="EMBL" id="CAEKDK010000008">
    <property type="protein sequence ID" value="CAB4290452.1"/>
    <property type="molecule type" value="Genomic_DNA"/>
</dbReference>
<dbReference type="SUPFAM" id="SSF48452">
    <property type="entry name" value="TPR-like"/>
    <property type="match status" value="1"/>
</dbReference>
<protein>
    <submittedName>
        <fullName evidence="7">Uncharacterized protein</fullName>
    </submittedName>
</protein>
<dbReference type="GO" id="GO:0003735">
    <property type="term" value="F:structural constituent of ribosome"/>
    <property type="evidence" value="ECO:0007669"/>
    <property type="project" value="InterPro"/>
</dbReference>
<dbReference type="Gene3D" id="1.25.40.10">
    <property type="entry name" value="Tetratricopeptide repeat domain"/>
    <property type="match status" value="1"/>
</dbReference>
<keyword evidence="6" id="KW-0472">Membrane</keyword>
<sequence length="338" mass="37995">MDQHKTDDNLRYIGGLTRVLAAYASISFADLRCQLSDKGVQNAEAGDADDDDFSIAKGAAASSSFLRLPLKKLFFEELDTPNSAKSFYNSEACLAMVCIMFFLGVLPIALVSFWQYGFNPHEKKKEEEPKQIHEIKDFLLTARRKYARSVKIKRSKDAVKFKVRCSKYLYTLCVFDLEKADKLNQSLPPERSSSLRKTKSQIFTNRSACKLKLGDLKGALLDTDFAMRDGEDNVKALFHQGQAYMALNDIDAAVESFKKALDLEPTDCLSLIEKALDCVLISSKWIETTQQFPNSRIGTKTVVAVSSSELEAIVTSIAFNIRSVENHLVTEVELRRNR</sequence>
<dbReference type="Pfam" id="PF00515">
    <property type="entry name" value="TPR_1"/>
    <property type="match status" value="1"/>
</dbReference>
<gene>
    <name evidence="7" type="ORF">CURHAP_LOCUS50491</name>
</gene>
<dbReference type="Pfam" id="PF01781">
    <property type="entry name" value="Ribosomal_L38e"/>
    <property type="match status" value="1"/>
</dbReference>
<proteinExistence type="inferred from homology"/>
<dbReference type="PROSITE" id="PS50005">
    <property type="entry name" value="TPR"/>
    <property type="match status" value="1"/>
</dbReference>
<dbReference type="InterPro" id="IPR038464">
    <property type="entry name" value="Ribosomal_eL38_sf"/>
</dbReference>
<dbReference type="AlphaFoldDB" id="A0A6J5VRA5"/>
<dbReference type="InterPro" id="IPR002675">
    <property type="entry name" value="Ribosomal_eL38"/>
</dbReference>
<comment type="similarity">
    <text evidence="1 5">Belongs to the eukaryotic ribosomal protein eL38 family.</text>
</comment>
<dbReference type="InterPro" id="IPR019734">
    <property type="entry name" value="TPR_rpt"/>
</dbReference>
<evidence type="ECO:0000256" key="3">
    <source>
        <dbReference type="ARBA" id="ARBA00023274"/>
    </source>
</evidence>
<feature type="repeat" description="TPR" evidence="4">
    <location>
        <begin position="234"/>
        <end position="267"/>
    </location>
</feature>
<evidence type="ECO:0000313" key="8">
    <source>
        <dbReference type="Proteomes" id="UP000507222"/>
    </source>
</evidence>
<organism evidence="7 8">
    <name type="scientific">Prunus armeniaca</name>
    <name type="common">Apricot</name>
    <name type="synonym">Armeniaca vulgaris</name>
    <dbReference type="NCBI Taxonomy" id="36596"/>
    <lineage>
        <taxon>Eukaryota</taxon>
        <taxon>Viridiplantae</taxon>
        <taxon>Streptophyta</taxon>
        <taxon>Embryophyta</taxon>
        <taxon>Tracheophyta</taxon>
        <taxon>Spermatophyta</taxon>
        <taxon>Magnoliopsida</taxon>
        <taxon>eudicotyledons</taxon>
        <taxon>Gunneridae</taxon>
        <taxon>Pentapetalae</taxon>
        <taxon>rosids</taxon>
        <taxon>fabids</taxon>
        <taxon>Rosales</taxon>
        <taxon>Rosaceae</taxon>
        <taxon>Amygdaloideae</taxon>
        <taxon>Amygdaleae</taxon>
        <taxon>Prunus</taxon>
    </lineage>
</organism>
<keyword evidence="3 5" id="KW-0687">Ribonucleoprotein</keyword>
<dbReference type="GO" id="GO:0006412">
    <property type="term" value="P:translation"/>
    <property type="evidence" value="ECO:0007669"/>
    <property type="project" value="InterPro"/>
</dbReference>
<keyword evidence="4" id="KW-0802">TPR repeat</keyword>
<evidence type="ECO:0000256" key="1">
    <source>
        <dbReference type="ARBA" id="ARBA00007803"/>
    </source>
</evidence>
<evidence type="ECO:0000256" key="6">
    <source>
        <dbReference type="SAM" id="Phobius"/>
    </source>
</evidence>
<evidence type="ECO:0000313" key="7">
    <source>
        <dbReference type="EMBL" id="CAB4290452.1"/>
    </source>
</evidence>